<dbReference type="STRING" id="888268.A0A1E5V1A6"/>
<dbReference type="OrthoDB" id="621089at2759"/>
<keyword evidence="3" id="KW-0677">Repeat</keyword>
<dbReference type="Gene3D" id="1.10.10.10">
    <property type="entry name" value="Winged helix-like DNA-binding domain superfamily/Winged helix DNA-binding domain"/>
    <property type="match status" value="1"/>
</dbReference>
<sequence length="773" mass="88679">MWKLCMESLISKTKDVVTTIFWSFRYLVIVDDIWHWEQWELIRKSLPRNNLGSRIIMSTRIDAVAMKCFPDNDAFVYEIVGLSKVAAEALSERIFKETCKADIIPSDMHNPCSSIAKMSGGMPLAVICMSLAVAEQLNSREGRAYETDTVSSYSFHVAEIRALEGLINIPCLKPIVESLCLGYHDLPLHLKTCLLHCSMYPPYHTLERDDLTRMWIAEGFVYDEEEARSYADELVNRGLIQRCSSALVPSGPKYEMNAMMLHFLRCKSQEDCCNASLDRGSDMSSLHARRICRLSIQSYKNKLDIARSHVSHTHSLYLFDYAWRAPFKEFEHLRVLHLHCSHLRNADLVDICGLIWLRCLTLKGARINLLPKEIGRLKRLWILNVSNTGIRCLPREVGELQQLKILDVSNTMVESLPEEIGKLKHLNALYARNSRVKELPSQIRELQYLQRLYVSNTLVEELPMEIGELKNLKIVDPRDMQADDDGSAVTAATGAFGPVLAKLGALLRSNEDITDLDENQMDIVSIISALKSLRSFLLWMWERENIDEACKDWMTEARNQSYDMKNDIDCIMLDLQNNGDKTITRHFGRIKLQVKGLVNRYCEEWMYVDQIIISNRSKVPRADPRSHFLHKDVSELVEMEEKKSEVIELLQEHELVCIHGFAGMGKTTLADQVYQATGEQFHCRAFVSVSPRSKMTEILSSIHSEVMPHEREVRNSVLFPEAGVAVNQQDIINRISEFLKDKRYAYVPYPDAKCAAHASFYRSIRKALLFPYT</sequence>
<evidence type="ECO:0000256" key="1">
    <source>
        <dbReference type="ARBA" id="ARBA00008894"/>
    </source>
</evidence>
<dbReference type="InterPro" id="IPR032675">
    <property type="entry name" value="LRR_dom_sf"/>
</dbReference>
<name>A0A1E5V1A6_9POAL</name>
<reference evidence="11 12" key="1">
    <citation type="submission" date="2016-09" db="EMBL/GenBank/DDBJ databases">
        <title>The draft genome of Dichanthelium oligosanthes: A C3 panicoid grass species.</title>
        <authorList>
            <person name="Studer A.J."/>
            <person name="Schnable J.C."/>
            <person name="Brutnell T.P."/>
        </authorList>
    </citation>
    <scope>NUCLEOTIDE SEQUENCE [LARGE SCALE GENOMIC DNA]</scope>
    <source>
        <strain evidence="12">cv. Kellogg 1175</strain>
        <tissue evidence="11">Leaf</tissue>
    </source>
</reference>
<evidence type="ECO:0000256" key="3">
    <source>
        <dbReference type="ARBA" id="ARBA00022737"/>
    </source>
</evidence>
<feature type="domain" description="Disease resistance R13L4/SHOC-2-like LRR" evidence="10">
    <location>
        <begin position="313"/>
        <end position="410"/>
    </location>
</feature>
<proteinExistence type="inferred from homology"/>
<dbReference type="InterPro" id="IPR058922">
    <property type="entry name" value="WHD_DRP"/>
</dbReference>
<comment type="caution">
    <text evidence="11">The sequence shown here is derived from an EMBL/GenBank/DDBJ whole genome shotgun (WGS) entry which is preliminary data.</text>
</comment>
<dbReference type="EMBL" id="LWDX02055225">
    <property type="protein sequence ID" value="OEL18901.1"/>
    <property type="molecule type" value="Genomic_DNA"/>
</dbReference>
<feature type="domain" description="NB-ARC" evidence="7">
    <location>
        <begin position="640"/>
        <end position="744"/>
    </location>
</feature>
<evidence type="ECO:0000259" key="7">
    <source>
        <dbReference type="Pfam" id="PF00931"/>
    </source>
</evidence>
<dbReference type="Gene3D" id="1.20.5.4130">
    <property type="match status" value="1"/>
</dbReference>
<dbReference type="GO" id="GO:0098542">
    <property type="term" value="P:defense response to other organism"/>
    <property type="evidence" value="ECO:0007669"/>
    <property type="project" value="TreeGrafter"/>
</dbReference>
<feature type="domain" description="Disease resistance N-terminal" evidence="8">
    <location>
        <begin position="497"/>
        <end position="577"/>
    </location>
</feature>
<dbReference type="Pfam" id="PF00931">
    <property type="entry name" value="NB-ARC"/>
    <property type="match status" value="2"/>
</dbReference>
<dbReference type="SUPFAM" id="SSF52540">
    <property type="entry name" value="P-loop containing nucleoside triphosphate hydrolases"/>
    <property type="match status" value="2"/>
</dbReference>
<dbReference type="InterPro" id="IPR027417">
    <property type="entry name" value="P-loop_NTPase"/>
</dbReference>
<organism evidence="11 12">
    <name type="scientific">Dichanthelium oligosanthes</name>
    <dbReference type="NCBI Taxonomy" id="888268"/>
    <lineage>
        <taxon>Eukaryota</taxon>
        <taxon>Viridiplantae</taxon>
        <taxon>Streptophyta</taxon>
        <taxon>Embryophyta</taxon>
        <taxon>Tracheophyta</taxon>
        <taxon>Spermatophyta</taxon>
        <taxon>Magnoliopsida</taxon>
        <taxon>Liliopsida</taxon>
        <taxon>Poales</taxon>
        <taxon>Poaceae</taxon>
        <taxon>PACMAD clade</taxon>
        <taxon>Panicoideae</taxon>
        <taxon>Panicodae</taxon>
        <taxon>Paniceae</taxon>
        <taxon>Dichantheliinae</taxon>
        <taxon>Dichanthelium</taxon>
    </lineage>
</organism>
<evidence type="ECO:0000256" key="4">
    <source>
        <dbReference type="ARBA" id="ARBA00022741"/>
    </source>
</evidence>
<dbReference type="AlphaFoldDB" id="A0A1E5V1A6"/>
<accession>A0A1E5V1A6</accession>
<comment type="similarity">
    <text evidence="1">Belongs to the disease resistance NB-LRR family.</text>
</comment>
<evidence type="ECO:0000256" key="6">
    <source>
        <dbReference type="ARBA" id="ARBA00023054"/>
    </source>
</evidence>
<evidence type="ECO:0000313" key="12">
    <source>
        <dbReference type="Proteomes" id="UP000095767"/>
    </source>
</evidence>
<dbReference type="SUPFAM" id="SSF52058">
    <property type="entry name" value="L domain-like"/>
    <property type="match status" value="1"/>
</dbReference>
<dbReference type="Pfam" id="PF23598">
    <property type="entry name" value="LRR_14"/>
    <property type="match status" value="1"/>
</dbReference>
<keyword evidence="6" id="KW-0175">Coiled coil</keyword>
<feature type="domain" description="NB-ARC" evidence="7">
    <location>
        <begin position="17"/>
        <end position="68"/>
    </location>
</feature>
<dbReference type="InterPro" id="IPR055414">
    <property type="entry name" value="LRR_R13L4/SHOC2-like"/>
</dbReference>
<dbReference type="Gene3D" id="3.40.50.300">
    <property type="entry name" value="P-loop containing nucleotide triphosphate hydrolases"/>
    <property type="match status" value="2"/>
</dbReference>
<dbReference type="InterPro" id="IPR041118">
    <property type="entry name" value="Rx_N"/>
</dbReference>
<keyword evidence="12" id="KW-1185">Reference proteome</keyword>
<keyword evidence="4" id="KW-0547">Nucleotide-binding</keyword>
<evidence type="ECO:0000259" key="8">
    <source>
        <dbReference type="Pfam" id="PF18052"/>
    </source>
</evidence>
<dbReference type="InterPro" id="IPR044974">
    <property type="entry name" value="Disease_R_plants"/>
</dbReference>
<feature type="domain" description="Disease resistance protein winged helix" evidence="9">
    <location>
        <begin position="199"/>
        <end position="260"/>
    </location>
</feature>
<dbReference type="PANTHER" id="PTHR23155:SF1167">
    <property type="entry name" value="OS08G0412100 PROTEIN"/>
    <property type="match status" value="1"/>
</dbReference>
<gene>
    <name evidence="11" type="ORF">BAE44_0020080</name>
</gene>
<dbReference type="Pfam" id="PF18052">
    <property type="entry name" value="Rx_N"/>
    <property type="match status" value="1"/>
</dbReference>
<evidence type="ECO:0000259" key="10">
    <source>
        <dbReference type="Pfam" id="PF23598"/>
    </source>
</evidence>
<protein>
    <recommendedName>
        <fullName evidence="13">NB-ARC domain-containing protein</fullName>
    </recommendedName>
</protein>
<dbReference type="Proteomes" id="UP000095767">
    <property type="component" value="Unassembled WGS sequence"/>
</dbReference>
<keyword evidence="5" id="KW-0611">Plant defense</keyword>
<evidence type="ECO:0000313" key="11">
    <source>
        <dbReference type="EMBL" id="OEL18901.1"/>
    </source>
</evidence>
<evidence type="ECO:0008006" key="13">
    <source>
        <dbReference type="Google" id="ProtNLM"/>
    </source>
</evidence>
<evidence type="ECO:0000259" key="9">
    <source>
        <dbReference type="Pfam" id="PF23559"/>
    </source>
</evidence>
<dbReference type="InterPro" id="IPR002182">
    <property type="entry name" value="NB-ARC"/>
</dbReference>
<dbReference type="Pfam" id="PF23559">
    <property type="entry name" value="WHD_DRP"/>
    <property type="match status" value="1"/>
</dbReference>
<dbReference type="InterPro" id="IPR036388">
    <property type="entry name" value="WH-like_DNA-bd_sf"/>
</dbReference>
<keyword evidence="2" id="KW-0433">Leucine-rich repeat</keyword>
<dbReference type="GO" id="GO:0043531">
    <property type="term" value="F:ADP binding"/>
    <property type="evidence" value="ECO:0007669"/>
    <property type="project" value="InterPro"/>
</dbReference>
<evidence type="ECO:0000256" key="2">
    <source>
        <dbReference type="ARBA" id="ARBA00022614"/>
    </source>
</evidence>
<dbReference type="Gene3D" id="3.80.10.10">
    <property type="entry name" value="Ribonuclease Inhibitor"/>
    <property type="match status" value="1"/>
</dbReference>
<evidence type="ECO:0000256" key="5">
    <source>
        <dbReference type="ARBA" id="ARBA00022821"/>
    </source>
</evidence>
<dbReference type="PANTHER" id="PTHR23155">
    <property type="entry name" value="DISEASE RESISTANCE PROTEIN RP"/>
    <property type="match status" value="1"/>
</dbReference>